<protein>
    <submittedName>
        <fullName evidence="1">Uncharacterized protein</fullName>
    </submittedName>
</protein>
<accession>A0A1V6QPC0</accession>
<dbReference type="EMBL" id="MDYN01000001">
    <property type="protein sequence ID" value="OQD91011.1"/>
    <property type="molecule type" value="Genomic_DNA"/>
</dbReference>
<dbReference type="Proteomes" id="UP000191672">
    <property type="component" value="Unassembled WGS sequence"/>
</dbReference>
<evidence type="ECO:0000313" key="1">
    <source>
        <dbReference type="EMBL" id="OQD91011.1"/>
    </source>
</evidence>
<keyword evidence="2" id="KW-1185">Reference proteome</keyword>
<dbReference type="AlphaFoldDB" id="A0A1V6QPC0"/>
<organism evidence="1 2">
    <name type="scientific">Penicillium antarcticum</name>
    <dbReference type="NCBI Taxonomy" id="416450"/>
    <lineage>
        <taxon>Eukaryota</taxon>
        <taxon>Fungi</taxon>
        <taxon>Dikarya</taxon>
        <taxon>Ascomycota</taxon>
        <taxon>Pezizomycotina</taxon>
        <taxon>Eurotiomycetes</taxon>
        <taxon>Eurotiomycetidae</taxon>
        <taxon>Eurotiales</taxon>
        <taxon>Aspergillaceae</taxon>
        <taxon>Penicillium</taxon>
    </lineage>
</organism>
<sequence>MVFYAYAASDTDMNARFVITAPSVEVVDEWFLDARADGLEATRHGPELYTYKYSQAQWIYDWSIGSGTAATKSSRNKIFFTRFNDAAGFQQSMIPNQFAPNHISGNTFYIRSKSKPSVFWNVDENFVYATQLARTRFKISIQGGSKGDVMIPKHDIVLTALLGNPLREYTVYWSSENALKTEAADVGGGGALPGPGYPYPGQGYPGWPQMNISTFKFESFKNCFIPIGKDIEHNDAKLAFYKDAGEEWELVS</sequence>
<name>A0A1V6QPC0_9EURO</name>
<gene>
    <name evidence="1" type="ORF">PENANT_c001G04181</name>
</gene>
<reference evidence="2" key="1">
    <citation type="journal article" date="2017" name="Nat. Microbiol.">
        <title>Global analysis of biosynthetic gene clusters reveals vast potential of secondary metabolite production in Penicillium species.</title>
        <authorList>
            <person name="Nielsen J.C."/>
            <person name="Grijseels S."/>
            <person name="Prigent S."/>
            <person name="Ji B."/>
            <person name="Dainat J."/>
            <person name="Nielsen K.F."/>
            <person name="Frisvad J.C."/>
            <person name="Workman M."/>
            <person name="Nielsen J."/>
        </authorList>
    </citation>
    <scope>NUCLEOTIDE SEQUENCE [LARGE SCALE GENOMIC DNA]</scope>
    <source>
        <strain evidence="2">IBT 31811</strain>
    </source>
</reference>
<evidence type="ECO:0000313" key="2">
    <source>
        <dbReference type="Proteomes" id="UP000191672"/>
    </source>
</evidence>
<proteinExistence type="predicted"/>
<comment type="caution">
    <text evidence="1">The sequence shown here is derived from an EMBL/GenBank/DDBJ whole genome shotgun (WGS) entry which is preliminary data.</text>
</comment>